<proteinExistence type="predicted"/>
<protein>
    <submittedName>
        <fullName evidence="2">Uncharacterized protein</fullName>
    </submittedName>
</protein>
<feature type="compositionally biased region" description="Basic and acidic residues" evidence="1">
    <location>
        <begin position="36"/>
        <end position="59"/>
    </location>
</feature>
<organism evidence="3">
    <name type="scientific">Naegleria gruberi</name>
    <name type="common">Amoeba</name>
    <dbReference type="NCBI Taxonomy" id="5762"/>
    <lineage>
        <taxon>Eukaryota</taxon>
        <taxon>Discoba</taxon>
        <taxon>Heterolobosea</taxon>
        <taxon>Tetramitia</taxon>
        <taxon>Eutetramitia</taxon>
        <taxon>Vahlkampfiidae</taxon>
        <taxon>Naegleria</taxon>
    </lineage>
</organism>
<feature type="compositionally biased region" description="Basic and acidic residues" evidence="1">
    <location>
        <begin position="1"/>
        <end position="16"/>
    </location>
</feature>
<keyword evidence="3" id="KW-1185">Reference proteome</keyword>
<accession>D2VRC1</accession>
<dbReference type="RefSeq" id="XP_002673325.1">
    <property type="nucleotide sequence ID" value="XM_002673279.1"/>
</dbReference>
<feature type="compositionally biased region" description="Polar residues" evidence="1">
    <location>
        <begin position="198"/>
        <end position="207"/>
    </location>
</feature>
<dbReference type="EMBL" id="GG738891">
    <property type="protein sequence ID" value="EFC40581.1"/>
    <property type="molecule type" value="Genomic_DNA"/>
</dbReference>
<feature type="region of interest" description="Disordered" evidence="1">
    <location>
        <begin position="1"/>
        <end position="64"/>
    </location>
</feature>
<dbReference type="OMA" id="SPWSASK"/>
<sequence>MNGNHDDMKTHNDSKAKHGKISTPGTPVRSKSPTLPKEKGTKSSERMRESWKTPEEYKSKAWTKPSAWGASKMDRFKDSKQEAPPATKYNLNLSSLEIKEFNSMFKSQSPRFKDARVETPPATKYSVFDPNLSKKGDLTSTCFKTTTKREYETEIKPKSPGPLVYEPVIQAIDAKKAVVSSFRSSFDRFREKTPSSPPSTKYNTATSSFSTVKKEATSFGSTSPRFDKVRTQAPPATKYDTSKYSDFNKTNSPNNAGSAQFRSSTDRFFRASEKAAKLTPPATKYTIPSNLDEIISRPPTRK</sequence>
<dbReference type="InParanoid" id="D2VRC1"/>
<name>D2VRC1_NAEGR</name>
<feature type="region of interest" description="Disordered" evidence="1">
    <location>
        <begin position="216"/>
        <end position="265"/>
    </location>
</feature>
<evidence type="ECO:0000256" key="1">
    <source>
        <dbReference type="SAM" id="MobiDB-lite"/>
    </source>
</evidence>
<dbReference type="GeneID" id="8854916"/>
<evidence type="ECO:0000313" key="2">
    <source>
        <dbReference type="EMBL" id="EFC40581.1"/>
    </source>
</evidence>
<dbReference type="VEuPathDB" id="AmoebaDB:NAEGRDRAFT_71533"/>
<evidence type="ECO:0000313" key="3">
    <source>
        <dbReference type="Proteomes" id="UP000006671"/>
    </source>
</evidence>
<gene>
    <name evidence="2" type="ORF">NAEGRDRAFT_71533</name>
</gene>
<dbReference type="Proteomes" id="UP000006671">
    <property type="component" value="Unassembled WGS sequence"/>
</dbReference>
<feature type="compositionally biased region" description="Polar residues" evidence="1">
    <location>
        <begin position="242"/>
        <end position="263"/>
    </location>
</feature>
<dbReference type="AlphaFoldDB" id="D2VRC1"/>
<dbReference type="OrthoDB" id="10257002at2759"/>
<feature type="compositionally biased region" description="Polar residues" evidence="1">
    <location>
        <begin position="23"/>
        <end position="33"/>
    </location>
</feature>
<reference evidence="2 3" key="1">
    <citation type="journal article" date="2010" name="Cell">
        <title>The genome of Naegleria gruberi illuminates early eukaryotic versatility.</title>
        <authorList>
            <person name="Fritz-Laylin L.K."/>
            <person name="Prochnik S.E."/>
            <person name="Ginger M.L."/>
            <person name="Dacks J.B."/>
            <person name="Carpenter M.L."/>
            <person name="Field M.C."/>
            <person name="Kuo A."/>
            <person name="Paredez A."/>
            <person name="Chapman J."/>
            <person name="Pham J."/>
            <person name="Shu S."/>
            <person name="Neupane R."/>
            <person name="Cipriano M."/>
            <person name="Mancuso J."/>
            <person name="Tu H."/>
            <person name="Salamov A."/>
            <person name="Lindquist E."/>
            <person name="Shapiro H."/>
            <person name="Lucas S."/>
            <person name="Grigoriev I.V."/>
            <person name="Cande W.Z."/>
            <person name="Fulton C."/>
            <person name="Rokhsar D.S."/>
            <person name="Dawson S.C."/>
        </authorList>
    </citation>
    <scope>NUCLEOTIDE SEQUENCE [LARGE SCALE GENOMIC DNA]</scope>
    <source>
        <strain evidence="2 3">NEG-M</strain>
    </source>
</reference>
<feature type="region of interest" description="Disordered" evidence="1">
    <location>
        <begin position="188"/>
        <end position="207"/>
    </location>
</feature>
<dbReference type="KEGG" id="ngr:NAEGRDRAFT_71533"/>